<dbReference type="InterPro" id="IPR036852">
    <property type="entry name" value="Peptidase_S8/S53_dom_sf"/>
</dbReference>
<accession>A0A7R7IE43</accession>
<evidence type="ECO:0000256" key="12">
    <source>
        <dbReference type="SAM" id="SignalP"/>
    </source>
</evidence>
<dbReference type="Pfam" id="PF02225">
    <property type="entry name" value="PA"/>
    <property type="match status" value="1"/>
</dbReference>
<dbReference type="InterPro" id="IPR008964">
    <property type="entry name" value="Invasin/intimin_cell_adhesion"/>
</dbReference>
<dbReference type="Gene3D" id="3.40.50.200">
    <property type="entry name" value="Peptidase S8/S53 domain"/>
    <property type="match status" value="1"/>
</dbReference>
<feature type="region of interest" description="Disordered" evidence="11">
    <location>
        <begin position="1175"/>
        <end position="1206"/>
    </location>
</feature>
<evidence type="ECO:0000313" key="14">
    <source>
        <dbReference type="EMBL" id="BCN31729.1"/>
    </source>
</evidence>
<keyword evidence="3 9" id="KW-0645">Protease</keyword>
<evidence type="ECO:0000256" key="5">
    <source>
        <dbReference type="ARBA" id="ARBA00022737"/>
    </source>
</evidence>
<feature type="active site" description="Charge relay system" evidence="8 9">
    <location>
        <position position="287"/>
    </location>
</feature>
<dbReference type="PANTHER" id="PTHR43399:SF4">
    <property type="entry name" value="CELL WALL-ASSOCIATED PROTEASE"/>
    <property type="match status" value="1"/>
</dbReference>
<dbReference type="SUPFAM" id="SSF49373">
    <property type="entry name" value="Invasin/intimin cell-adhesion fragments"/>
    <property type="match status" value="1"/>
</dbReference>
<evidence type="ECO:0000256" key="10">
    <source>
        <dbReference type="RuleBase" id="RU003355"/>
    </source>
</evidence>
<dbReference type="CDD" id="cd02133">
    <property type="entry name" value="PA_C5a_like"/>
    <property type="match status" value="1"/>
</dbReference>
<dbReference type="KEGG" id="ahb:bsdtb5_30240"/>
<dbReference type="GO" id="GO:0004252">
    <property type="term" value="F:serine-type endopeptidase activity"/>
    <property type="evidence" value="ECO:0007669"/>
    <property type="project" value="UniProtKB-UniRule"/>
</dbReference>
<evidence type="ECO:0000259" key="13">
    <source>
        <dbReference type="SMART" id="SM00635"/>
    </source>
</evidence>
<evidence type="ECO:0000256" key="11">
    <source>
        <dbReference type="SAM" id="MobiDB-lite"/>
    </source>
</evidence>
<feature type="active site" description="Charge relay system" evidence="8 9">
    <location>
        <position position="615"/>
    </location>
</feature>
<feature type="domain" description="BIG2" evidence="13">
    <location>
        <begin position="1093"/>
        <end position="1166"/>
    </location>
</feature>
<reference evidence="14 15" key="1">
    <citation type="submission" date="2020-11" db="EMBL/GenBank/DDBJ databases">
        <title>Draft genome sequencing of a Lachnospiraceae strain isolated from anoxic soil subjected to BSD treatment.</title>
        <authorList>
            <person name="Uek A."/>
            <person name="Tonouchi A."/>
        </authorList>
    </citation>
    <scope>NUCLEOTIDE SEQUENCE [LARGE SCALE GENOMIC DNA]</scope>
    <source>
        <strain evidence="14 15">TB5</strain>
    </source>
</reference>
<name>A0A7R7IE43_9FIRM</name>
<dbReference type="Pfam" id="PF00082">
    <property type="entry name" value="Peptidase_S8"/>
    <property type="match status" value="1"/>
</dbReference>
<keyword evidence="4 12" id="KW-0732">Signal</keyword>
<dbReference type="Gene3D" id="3.30.70.80">
    <property type="entry name" value="Peptidase S8 propeptide/proteinase inhibitor I9"/>
    <property type="match status" value="1"/>
</dbReference>
<evidence type="ECO:0000313" key="15">
    <source>
        <dbReference type="Proteomes" id="UP000595897"/>
    </source>
</evidence>
<keyword evidence="7 9" id="KW-0720">Serine protease</keyword>
<dbReference type="InterPro" id="IPR003343">
    <property type="entry name" value="Big_2"/>
</dbReference>
<proteinExistence type="inferred from homology"/>
<dbReference type="Pfam" id="PF06280">
    <property type="entry name" value="fn3_5"/>
    <property type="match status" value="1"/>
</dbReference>
<dbReference type="InterPro" id="IPR037045">
    <property type="entry name" value="S8pro/Inhibitor_I9_sf"/>
</dbReference>
<dbReference type="InterPro" id="IPR051048">
    <property type="entry name" value="Peptidase_S8/S53_subtilisin"/>
</dbReference>
<organism evidence="14 15">
    <name type="scientific">Anaeromicropila herbilytica</name>
    <dbReference type="NCBI Taxonomy" id="2785025"/>
    <lineage>
        <taxon>Bacteria</taxon>
        <taxon>Bacillati</taxon>
        <taxon>Bacillota</taxon>
        <taxon>Clostridia</taxon>
        <taxon>Lachnospirales</taxon>
        <taxon>Lachnospiraceae</taxon>
        <taxon>Anaeromicropila</taxon>
    </lineage>
</organism>
<dbReference type="SMART" id="SM00635">
    <property type="entry name" value="BID_2"/>
    <property type="match status" value="1"/>
</dbReference>
<dbReference type="InterPro" id="IPR010259">
    <property type="entry name" value="S8pro/Inhibitor_I9"/>
</dbReference>
<dbReference type="InterPro" id="IPR023828">
    <property type="entry name" value="Peptidase_S8_Ser-AS"/>
</dbReference>
<dbReference type="Proteomes" id="UP000595897">
    <property type="component" value="Chromosome"/>
</dbReference>
<evidence type="ECO:0000256" key="7">
    <source>
        <dbReference type="ARBA" id="ARBA00022825"/>
    </source>
</evidence>
<dbReference type="CDD" id="cd07475">
    <property type="entry name" value="Peptidases_S8_C5a_Peptidase"/>
    <property type="match status" value="1"/>
</dbReference>
<dbReference type="Gene3D" id="3.50.30.30">
    <property type="match status" value="1"/>
</dbReference>
<feature type="chain" id="PRO_5032712607" description="BIG2 domain-containing protein" evidence="12">
    <location>
        <begin position="29"/>
        <end position="1328"/>
    </location>
</feature>
<feature type="signal peptide" evidence="12">
    <location>
        <begin position="1"/>
        <end position="28"/>
    </location>
</feature>
<dbReference type="RefSeq" id="WP_271712827.1">
    <property type="nucleotide sequence ID" value="NZ_AP024169.1"/>
</dbReference>
<dbReference type="SUPFAM" id="SSF52025">
    <property type="entry name" value="PA domain"/>
    <property type="match status" value="1"/>
</dbReference>
<sequence length="1328" mass="143999">MRKKKRFWAILMTSVLVLTSLDSRVALAVKTNNNSAEKVLISKTDTKRFAEDLKQKLEQQSLAQNSLGNLYDKDKLVDVIVELSDDSLLETYESQPNLLQSTEFEKYVTTNEAKEASNQLLTAQDSIYQKIQSLDSKTKVEKIYNYTSVMNGFSVRVKYGMLDKIKKMNGVKSAFVAPTYELISPTMTNSVPFIGADKTWTNAGYRGEGMVVSVIDTGLDTSHEAFQYAPTNPRISQSDIDDVINTTKLSAEQYQNLTSGDVYESAKVPYTYDYADRDTDVAGGDSHGTHVAGTVAASGSAIVVSGGAIELEKGILGVAPEAQLMILKVFSDKGGGASETVILAALDDAVKLGTDVINMSLGSAAGFTNEGEAVIDDAYNRVKEAGINLVCAAGNDYSMSYSNYLKGKVLTDNPDTSVVGSPSTYNAALSVASLKNSGFMSEKFIVDGNQIKYTDNANKGQKLTDKLSGPYQFVDVGIGTAKDYEGKDVAGKIALIQRGSISFTEKEAYAYNAGAVAAVIYNNKDGQISMSVANYDIPAVSITQADGLYLLGLEKEKQQITVDKNLSVDISGYTSDYSSWGVTPDLKLKPEIAAPGEGIYSSVPGNQYALMSGTSMASPHIAGATALVKEYIDDTYQDSLTPLEKETLINQILMSTATPIVNKSTSLPFSPRKQGAGMVNIYNAVTTGGYLYVEGQDRTKIEFGDDIEKQGIYHLKFHVKNVSGSAITYHINTTTLTEGVVDGKYIAESEKALSPSIHVAADNAVLNGDTLTVEANTDATVAVTIALSSADKEYLDKNFKNGEFVEGFIQLDSQNDVDLSIPFMGFYGDWTSAPIMEPDSLYEGTDYSQTSSEAYNSVLGQLDVVLGQNLYAYLSDVKVPIDQNKIAISPNKDGFFDSIDYVKTSLLRNAKNLDYRVTDSSGNILYQYNTKNNNKSFYYSSASIISYALNSNSWAGTDVNNKVLPNDTACIYKVTGDLDYTGHISNNMKDSWQFPVTIDTQAPQVLGARIYQKDNKSYLDVTVNDNQYVANVGLYQKDEKGKDKEVDSIYVNEDTKAKTSTVTFDVTDHLTDNFGLAVVDYAMNEQDYQVNLNVKSISFDKNSLTMNVGDKDTLKVTADPDINPYVTWKSSDETVAKVTDGVVEALNKGEATITATTVFGKTATCEVKVKEPQPTVTPTVAPTVTPTVAPPTTVPTSSPTYGPVTQPTVSPTITPTPTVAPSVQPTSTVAPTVAPDIDKILDKVKVKLSSKKKIYEGQSIKAIVSIPKEAKNYSISIKYATNNKKVVLIDKKGKIKAGENGVANLLVKVKIGDKEKTFTIKIKVYKRN</sequence>
<dbReference type="InterPro" id="IPR046450">
    <property type="entry name" value="PA_dom_sf"/>
</dbReference>
<dbReference type="SUPFAM" id="SSF158911">
    <property type="entry name" value="NEAT domain-like"/>
    <property type="match status" value="1"/>
</dbReference>
<evidence type="ECO:0000256" key="9">
    <source>
        <dbReference type="PROSITE-ProRule" id="PRU01240"/>
    </source>
</evidence>
<dbReference type="SUPFAM" id="SSF52743">
    <property type="entry name" value="Subtilisin-like"/>
    <property type="match status" value="1"/>
</dbReference>
<dbReference type="PROSITE" id="PS00137">
    <property type="entry name" value="SUBTILASE_HIS"/>
    <property type="match status" value="1"/>
</dbReference>
<keyword evidence="15" id="KW-1185">Reference proteome</keyword>
<keyword evidence="2" id="KW-0964">Secreted</keyword>
<keyword evidence="5" id="KW-0677">Repeat</keyword>
<dbReference type="InterPro" id="IPR034216">
    <property type="entry name" value="C5a_Peptidase"/>
</dbReference>
<evidence type="ECO:0000256" key="8">
    <source>
        <dbReference type="PIRSR" id="PIRSR615500-1"/>
    </source>
</evidence>
<dbReference type="GO" id="GO:0006508">
    <property type="term" value="P:proteolysis"/>
    <property type="evidence" value="ECO:0007669"/>
    <property type="project" value="UniProtKB-KW"/>
</dbReference>
<keyword evidence="6 9" id="KW-0378">Hydrolase</keyword>
<dbReference type="Gene3D" id="2.60.40.1080">
    <property type="match status" value="1"/>
</dbReference>
<gene>
    <name evidence="14" type="ORF">bsdtb5_30240</name>
</gene>
<evidence type="ECO:0000256" key="4">
    <source>
        <dbReference type="ARBA" id="ARBA00022729"/>
    </source>
</evidence>
<comment type="similarity">
    <text evidence="1 9 10">Belongs to the peptidase S8 family.</text>
</comment>
<dbReference type="Gene3D" id="2.60.40.1850">
    <property type="match status" value="1"/>
</dbReference>
<dbReference type="InterPro" id="IPR022398">
    <property type="entry name" value="Peptidase_S8_His-AS"/>
</dbReference>
<feature type="active site" description="Charge relay system" evidence="8 9">
    <location>
        <position position="216"/>
    </location>
</feature>
<dbReference type="EMBL" id="AP024169">
    <property type="protein sequence ID" value="BCN31729.1"/>
    <property type="molecule type" value="Genomic_DNA"/>
</dbReference>
<dbReference type="PRINTS" id="PR00723">
    <property type="entry name" value="SUBTILISIN"/>
</dbReference>
<feature type="compositionally biased region" description="Low complexity" evidence="11">
    <location>
        <begin position="1175"/>
        <end position="1187"/>
    </location>
</feature>
<dbReference type="InterPro" id="IPR003137">
    <property type="entry name" value="PA_domain"/>
</dbReference>
<dbReference type="Pfam" id="PF02368">
    <property type="entry name" value="Big_2"/>
    <property type="match status" value="1"/>
</dbReference>
<dbReference type="PROSITE" id="PS51892">
    <property type="entry name" value="SUBTILASE"/>
    <property type="match status" value="1"/>
</dbReference>
<dbReference type="GO" id="GO:0016020">
    <property type="term" value="C:membrane"/>
    <property type="evidence" value="ECO:0007669"/>
    <property type="project" value="InterPro"/>
</dbReference>
<dbReference type="InterPro" id="IPR000209">
    <property type="entry name" value="Peptidase_S8/S53_dom"/>
</dbReference>
<dbReference type="Gene3D" id="2.60.40.1710">
    <property type="entry name" value="Subtilisin-like superfamily"/>
    <property type="match status" value="1"/>
</dbReference>
<evidence type="ECO:0000256" key="3">
    <source>
        <dbReference type="ARBA" id="ARBA00022670"/>
    </source>
</evidence>
<feature type="compositionally biased region" description="Low complexity" evidence="11">
    <location>
        <begin position="1194"/>
        <end position="1206"/>
    </location>
</feature>
<dbReference type="PANTHER" id="PTHR43399">
    <property type="entry name" value="SUBTILISIN-RELATED"/>
    <property type="match status" value="1"/>
</dbReference>
<dbReference type="InterPro" id="IPR015500">
    <property type="entry name" value="Peptidase_S8_subtilisin-rel"/>
</dbReference>
<dbReference type="InterPro" id="IPR010435">
    <property type="entry name" value="C5a/SBT2-like_Fn3"/>
</dbReference>
<evidence type="ECO:0000256" key="6">
    <source>
        <dbReference type="ARBA" id="ARBA00022801"/>
    </source>
</evidence>
<protein>
    <recommendedName>
        <fullName evidence="13">BIG2 domain-containing protein</fullName>
    </recommendedName>
</protein>
<dbReference type="Pfam" id="PF05922">
    <property type="entry name" value="Inhibitor_I9"/>
    <property type="match status" value="1"/>
</dbReference>
<evidence type="ECO:0000256" key="1">
    <source>
        <dbReference type="ARBA" id="ARBA00011073"/>
    </source>
</evidence>
<evidence type="ECO:0000256" key="2">
    <source>
        <dbReference type="ARBA" id="ARBA00022525"/>
    </source>
</evidence>
<dbReference type="PROSITE" id="PS00138">
    <property type="entry name" value="SUBTILASE_SER"/>
    <property type="match status" value="1"/>
</dbReference>
<dbReference type="InterPro" id="IPR037250">
    <property type="entry name" value="NEAT_dom_sf"/>
</dbReference>
<dbReference type="InterPro" id="IPR023827">
    <property type="entry name" value="Peptidase_S8_Asp-AS"/>
</dbReference>
<dbReference type="PROSITE" id="PS00136">
    <property type="entry name" value="SUBTILASE_ASP"/>
    <property type="match status" value="1"/>
</dbReference>